<accession>A0A1I3Q626</accession>
<sequence>MKLSSKKGIVLLIFISLILIAFAGKWLFNLYLNKKISNYVKEETHLPYHINYKNIEFSFFYTALSIEDITISSIETAKNSSYPNIAGSLKKLHISGIHPLQIIQGKPIELNSISIINPDFRITKKTIDSLHQKNFSTKKLPKLNVESFTITDGSILYENQEDSLHLNDSKGSVSIKQFDLQLKYLQIDTDDTLQKMPVSYDNLLFSMKEIHYDTRKFYDLTIDNIQFKDNSLSLHYLKLKPKYSRKKHVAMLALADDIFNLNANKIVLNNLSWHIDSLSKLNVTSNKLLIDSLNANIYRNKIPPFNHSTKSMFSKKLRNLPFGLEIDTTKITSSKLVYEEVDEKAIAPGKLIFNNFNATIKNIVSGYGKTKSLDTQIAVDAFFMNDAPLHVDWSFNVLNPSDQFQIRGTIKNFDAPAMNPFIKPYIKASTSGKLEYVAFNFYGNNQEAFGSFAMKHKDLKVTLYRADGKEKRALLTKIGNWFIREDSKGETKEIEIKKVERIQEKSFFNYLWLCILQGLKQTVL</sequence>
<dbReference type="OrthoDB" id="1412480at2"/>
<dbReference type="RefSeq" id="WP_090678544.1">
    <property type="nucleotide sequence ID" value="NZ_FORU01000005.1"/>
</dbReference>
<keyword evidence="2" id="KW-1185">Reference proteome</keyword>
<organism evidence="1 2">
    <name type="scientific">Myroides guanonis</name>
    <dbReference type="NCBI Taxonomy" id="1150112"/>
    <lineage>
        <taxon>Bacteria</taxon>
        <taxon>Pseudomonadati</taxon>
        <taxon>Bacteroidota</taxon>
        <taxon>Flavobacteriia</taxon>
        <taxon>Flavobacteriales</taxon>
        <taxon>Flavobacteriaceae</taxon>
        <taxon>Myroides</taxon>
    </lineage>
</organism>
<name>A0A1I3Q626_9FLAO</name>
<protein>
    <recommendedName>
        <fullName evidence="3">AsmA-like C-terminal region</fullName>
    </recommendedName>
</protein>
<reference evidence="2" key="1">
    <citation type="submission" date="2016-10" db="EMBL/GenBank/DDBJ databases">
        <authorList>
            <person name="Varghese N."/>
            <person name="Submissions S."/>
        </authorList>
    </citation>
    <scope>NUCLEOTIDE SEQUENCE [LARGE SCALE GENOMIC DNA]</scope>
    <source>
        <strain evidence="2">DSM 26542</strain>
    </source>
</reference>
<gene>
    <name evidence="1" type="ORF">SAMN04487893_10555</name>
</gene>
<dbReference type="Proteomes" id="UP000243887">
    <property type="component" value="Unassembled WGS sequence"/>
</dbReference>
<dbReference type="STRING" id="1150112.SAMN04487893_10555"/>
<proteinExistence type="predicted"/>
<dbReference type="EMBL" id="FORU01000005">
    <property type="protein sequence ID" value="SFJ28851.1"/>
    <property type="molecule type" value="Genomic_DNA"/>
</dbReference>
<dbReference type="AlphaFoldDB" id="A0A1I3Q626"/>
<evidence type="ECO:0000313" key="1">
    <source>
        <dbReference type="EMBL" id="SFJ28851.1"/>
    </source>
</evidence>
<evidence type="ECO:0000313" key="2">
    <source>
        <dbReference type="Proteomes" id="UP000243887"/>
    </source>
</evidence>
<evidence type="ECO:0008006" key="3">
    <source>
        <dbReference type="Google" id="ProtNLM"/>
    </source>
</evidence>